<name>A0AAE0CAF0_9CHLO</name>
<evidence type="ECO:0000313" key="1">
    <source>
        <dbReference type="EMBL" id="KAK3250242.1"/>
    </source>
</evidence>
<dbReference type="EMBL" id="LGRX02026829">
    <property type="protein sequence ID" value="KAK3250242.1"/>
    <property type="molecule type" value="Genomic_DNA"/>
</dbReference>
<dbReference type="Gene3D" id="3.30.70.330">
    <property type="match status" value="1"/>
</dbReference>
<dbReference type="Proteomes" id="UP001190700">
    <property type="component" value="Unassembled WGS sequence"/>
</dbReference>
<evidence type="ECO:0000313" key="2">
    <source>
        <dbReference type="Proteomes" id="UP001190700"/>
    </source>
</evidence>
<comment type="caution">
    <text evidence="1">The sequence shown here is derived from an EMBL/GenBank/DDBJ whole genome shotgun (WGS) entry which is preliminary data.</text>
</comment>
<keyword evidence="2" id="KW-1185">Reference proteome</keyword>
<reference evidence="1 2" key="1">
    <citation type="journal article" date="2015" name="Genome Biol. Evol.">
        <title>Comparative Genomics of a Bacterivorous Green Alga Reveals Evolutionary Causalities and Consequences of Phago-Mixotrophic Mode of Nutrition.</title>
        <authorList>
            <person name="Burns J.A."/>
            <person name="Paasch A."/>
            <person name="Narechania A."/>
            <person name="Kim E."/>
        </authorList>
    </citation>
    <scope>NUCLEOTIDE SEQUENCE [LARGE SCALE GENOMIC DNA]</scope>
    <source>
        <strain evidence="1 2">PLY_AMNH</strain>
    </source>
</reference>
<gene>
    <name evidence="1" type="ORF">CYMTET_40371</name>
</gene>
<dbReference type="AlphaFoldDB" id="A0AAE0CAF0"/>
<dbReference type="InterPro" id="IPR035979">
    <property type="entry name" value="RBD_domain_sf"/>
</dbReference>
<dbReference type="SUPFAM" id="SSF54928">
    <property type="entry name" value="RNA-binding domain, RBD"/>
    <property type="match status" value="1"/>
</dbReference>
<proteinExistence type="predicted"/>
<organism evidence="1 2">
    <name type="scientific">Cymbomonas tetramitiformis</name>
    <dbReference type="NCBI Taxonomy" id="36881"/>
    <lineage>
        <taxon>Eukaryota</taxon>
        <taxon>Viridiplantae</taxon>
        <taxon>Chlorophyta</taxon>
        <taxon>Pyramimonadophyceae</taxon>
        <taxon>Pyramimonadales</taxon>
        <taxon>Pyramimonadaceae</taxon>
        <taxon>Cymbomonas</taxon>
    </lineage>
</organism>
<protein>
    <submittedName>
        <fullName evidence="1">Uncharacterized protein</fullName>
    </submittedName>
</protein>
<dbReference type="GO" id="GO:0003676">
    <property type="term" value="F:nucleic acid binding"/>
    <property type="evidence" value="ECO:0007669"/>
    <property type="project" value="InterPro"/>
</dbReference>
<accession>A0AAE0CAF0</accession>
<sequence length="325" mass="35572">MGSAQSNPTQVSRSIWETTAYSPFTSSLLIPLRILYQTFSVSRLKLSVCLATVVAPARVEDDVRRAASRYGHIQDVYLPKDYYSGEPRGIGFIQYPFLRSCLLLFLRFLKNFWLAAPDFASLADTRILGMPTKLCASWIEQRFGDVRSLVPSLSKAARSQTTSAEAVAAAKGRVAIKVEAKGMVKAEDMARVVGMVVVGVATRVHLHDAMKGTRNTAGDPARARSLAAAPHLGGSALVLLVQVTLVHALLPGLEAILVLHLVRDHRHPREILSGNVARRQCQKNQQQLLNLSNRPMWQQKQTMFKVGCATPPGYLPGVHKLAGAL</sequence>
<dbReference type="InterPro" id="IPR012677">
    <property type="entry name" value="Nucleotide-bd_a/b_plait_sf"/>
</dbReference>